<dbReference type="PANTHER" id="PTHR31313">
    <property type="entry name" value="TY1 ENHANCER ACTIVATOR"/>
    <property type="match status" value="1"/>
</dbReference>
<keyword evidence="6" id="KW-0804">Transcription</keyword>
<comment type="subcellular location">
    <subcellularLocation>
        <location evidence="1">Nucleus</location>
    </subcellularLocation>
</comment>
<name>A0A179FS32_METCM</name>
<keyword evidence="11" id="KW-1185">Reference proteome</keyword>
<dbReference type="GO" id="GO:0000981">
    <property type="term" value="F:DNA-binding transcription factor activity, RNA polymerase II-specific"/>
    <property type="evidence" value="ECO:0007669"/>
    <property type="project" value="InterPro"/>
</dbReference>
<keyword evidence="2" id="KW-0479">Metal-binding</keyword>
<dbReference type="CDD" id="cd00067">
    <property type="entry name" value="GAL4"/>
    <property type="match status" value="1"/>
</dbReference>
<feature type="compositionally biased region" description="Acidic residues" evidence="8">
    <location>
        <begin position="187"/>
        <end position="202"/>
    </location>
</feature>
<dbReference type="Pfam" id="PF00172">
    <property type="entry name" value="Zn_clus"/>
    <property type="match status" value="1"/>
</dbReference>
<dbReference type="AlphaFoldDB" id="A0A179FS32"/>
<feature type="domain" description="Zn(2)-C6 fungal-type" evidence="9">
    <location>
        <begin position="48"/>
        <end position="76"/>
    </location>
</feature>
<evidence type="ECO:0000256" key="5">
    <source>
        <dbReference type="ARBA" id="ARBA00023125"/>
    </source>
</evidence>
<dbReference type="InterPro" id="IPR051615">
    <property type="entry name" value="Transcr_Regulatory_Elem"/>
</dbReference>
<keyword evidence="7" id="KW-0539">Nucleus</keyword>
<evidence type="ECO:0000256" key="2">
    <source>
        <dbReference type="ARBA" id="ARBA00022723"/>
    </source>
</evidence>
<dbReference type="CDD" id="cd12148">
    <property type="entry name" value="fungal_TF_MHR"/>
    <property type="match status" value="1"/>
</dbReference>
<evidence type="ECO:0000256" key="6">
    <source>
        <dbReference type="ARBA" id="ARBA00023163"/>
    </source>
</evidence>
<dbReference type="KEGG" id="pchm:VFPPC_04324"/>
<protein>
    <submittedName>
        <fullName evidence="10">Fungal transcriptional regulatory protein</fullName>
    </submittedName>
</protein>
<feature type="region of interest" description="Disordered" evidence="8">
    <location>
        <begin position="1"/>
        <end position="40"/>
    </location>
</feature>
<dbReference type="PROSITE" id="PS50048">
    <property type="entry name" value="ZN2_CY6_FUNGAL_2"/>
    <property type="match status" value="1"/>
</dbReference>
<dbReference type="PANTHER" id="PTHR31313:SF79">
    <property type="entry name" value="C6 FINGER DOMAIN-CONTAINING PROTEIN"/>
    <property type="match status" value="1"/>
</dbReference>
<keyword evidence="4" id="KW-0805">Transcription regulation</keyword>
<dbReference type="GeneID" id="28847690"/>
<evidence type="ECO:0000259" key="9">
    <source>
        <dbReference type="PROSITE" id="PS50048"/>
    </source>
</evidence>
<reference evidence="10 11" key="1">
    <citation type="journal article" date="2016" name="PLoS Pathog.">
        <title>Biosynthesis of antibiotic leucinostatins in bio-control fungus Purpureocillium lilacinum and their inhibition on phytophthora revealed by genome mining.</title>
        <authorList>
            <person name="Wang G."/>
            <person name="Liu Z."/>
            <person name="Lin R."/>
            <person name="Li E."/>
            <person name="Mao Z."/>
            <person name="Ling J."/>
            <person name="Yang Y."/>
            <person name="Yin W.B."/>
            <person name="Xie B."/>
        </authorList>
    </citation>
    <scope>NUCLEOTIDE SEQUENCE [LARGE SCALE GENOMIC DNA]</scope>
    <source>
        <strain evidence="10">170</strain>
    </source>
</reference>
<feature type="compositionally biased region" description="Polar residues" evidence="8">
    <location>
        <begin position="12"/>
        <end position="27"/>
    </location>
</feature>
<dbReference type="PROSITE" id="PS00463">
    <property type="entry name" value="ZN2_CY6_FUNGAL_1"/>
    <property type="match status" value="1"/>
</dbReference>
<dbReference type="GO" id="GO:0008270">
    <property type="term" value="F:zinc ion binding"/>
    <property type="evidence" value="ECO:0007669"/>
    <property type="project" value="InterPro"/>
</dbReference>
<dbReference type="OrthoDB" id="2283631at2759"/>
<proteinExistence type="predicted"/>
<evidence type="ECO:0000313" key="11">
    <source>
        <dbReference type="Proteomes" id="UP000078397"/>
    </source>
</evidence>
<dbReference type="Gene3D" id="4.10.240.10">
    <property type="entry name" value="Zn(2)-C6 fungal-type DNA-binding domain"/>
    <property type="match status" value="1"/>
</dbReference>
<feature type="compositionally biased region" description="Basic and acidic residues" evidence="8">
    <location>
        <begin position="1"/>
        <end position="10"/>
    </location>
</feature>
<comment type="caution">
    <text evidence="10">The sequence shown here is derived from an EMBL/GenBank/DDBJ whole genome shotgun (WGS) entry which is preliminary data.</text>
</comment>
<evidence type="ECO:0000256" key="4">
    <source>
        <dbReference type="ARBA" id="ARBA00023015"/>
    </source>
</evidence>
<feature type="region of interest" description="Disordered" evidence="8">
    <location>
        <begin position="77"/>
        <end position="156"/>
    </location>
</feature>
<dbReference type="SMART" id="SM00066">
    <property type="entry name" value="GAL4"/>
    <property type="match status" value="1"/>
</dbReference>
<dbReference type="GO" id="GO:0005634">
    <property type="term" value="C:nucleus"/>
    <property type="evidence" value="ECO:0007669"/>
    <property type="project" value="UniProtKB-SubCell"/>
</dbReference>
<dbReference type="Pfam" id="PF04082">
    <property type="entry name" value="Fungal_trans"/>
    <property type="match status" value="1"/>
</dbReference>
<dbReference type="SUPFAM" id="SSF57701">
    <property type="entry name" value="Zn2/Cys6 DNA-binding domain"/>
    <property type="match status" value="1"/>
</dbReference>
<accession>A0A179FS32</accession>
<evidence type="ECO:0000256" key="1">
    <source>
        <dbReference type="ARBA" id="ARBA00004123"/>
    </source>
</evidence>
<feature type="compositionally biased region" description="Basic and acidic residues" evidence="8">
    <location>
        <begin position="142"/>
        <end position="156"/>
    </location>
</feature>
<dbReference type="GO" id="GO:0003677">
    <property type="term" value="F:DNA binding"/>
    <property type="evidence" value="ECO:0007669"/>
    <property type="project" value="UniProtKB-KW"/>
</dbReference>
<dbReference type="SMART" id="SM00906">
    <property type="entry name" value="Fungal_trans"/>
    <property type="match status" value="1"/>
</dbReference>
<dbReference type="InterPro" id="IPR036864">
    <property type="entry name" value="Zn2-C6_fun-type_DNA-bd_sf"/>
</dbReference>
<dbReference type="InterPro" id="IPR001138">
    <property type="entry name" value="Zn2Cys6_DnaBD"/>
</dbReference>
<keyword evidence="5" id="KW-0238">DNA-binding</keyword>
<evidence type="ECO:0000256" key="3">
    <source>
        <dbReference type="ARBA" id="ARBA00022833"/>
    </source>
</evidence>
<organism evidence="10 11">
    <name type="scientific">Pochonia chlamydosporia 170</name>
    <dbReference type="NCBI Taxonomy" id="1380566"/>
    <lineage>
        <taxon>Eukaryota</taxon>
        <taxon>Fungi</taxon>
        <taxon>Dikarya</taxon>
        <taxon>Ascomycota</taxon>
        <taxon>Pezizomycotina</taxon>
        <taxon>Sordariomycetes</taxon>
        <taxon>Hypocreomycetidae</taxon>
        <taxon>Hypocreales</taxon>
        <taxon>Clavicipitaceae</taxon>
        <taxon>Pochonia</taxon>
    </lineage>
</organism>
<sequence length="840" mass="94111">MAGQRKDIARRASTTGSAGNTAVSGSTGDAAEVPGQRVKKWAPKVRTGCLTCRARRVKCDEGKPGCHRCVSTGRTCKGYQDVSPKTGKKDGESSRRRSSHGVRSSRPNIDQIVPAGYADDRSTSDGSYGFDRSLSATSSMNHVRERESSSETLSTDHHLSDLLGGLKVNEQGIAPYLRRKPPGDEHQVDEEEVDDDDDDDDESEYLNLILPMTKLPGHRVRIPPQLMPLDSTALQYFELYFEHVHPYVPVLDKVAFYRQWNTDPDSISPLILETVFAIGSRLGEENPRVSNHWLALASKHADDFMDVPRLSTLQGLLIMIKAREGAPNRGYYYRSWMMVVQCVRMGKDLGLDEHYENHESGEFDSCNLSPAECQLQTRLWQVVFVCETMIGTPQGRRDLSVNVDTVDFSEPSPNTATSSIADDYESEHRVSRTFVYMARLVRNVRKLNALYLGLKKRKNWGIQPEYLSFEKTMKSFLSNLPPDLTIEYHGDSTSLSWLPSAFLGNLHSYYYLSIILFHRGVLGFLDPSVNGSLWKRHMMVCYDSARHLCRLQEATKKEFGLVGLQSMQRGFSFTVYAGLSCVVLHLVAIVSPDPDLNSDAREYFERHMRVMEEVMQAWPMPDLQKQIDAFREAFSADLSKPFVLRPEFPYIRQGKEPSKQLEQPLTEITAEPAHVEGPTQFDPSTSQQPQPSLLDISAGDVGSSITTHLDSHNIPLSSPSTHPNWNPAPIFKTWNSFFAPPPQARPVPVPAVPPQPHLSNTMNSYAVANVPSGPEDFPLPDTQTVGPSSLLPNYEKTPQVGQQQHVAQQYTSTEVMGFITPGMWQDLVATVYEEGQTQHF</sequence>
<feature type="region of interest" description="Disordered" evidence="8">
    <location>
        <begin position="176"/>
        <end position="202"/>
    </location>
</feature>
<dbReference type="GO" id="GO:0006351">
    <property type="term" value="P:DNA-templated transcription"/>
    <property type="evidence" value="ECO:0007669"/>
    <property type="project" value="InterPro"/>
</dbReference>
<dbReference type="Proteomes" id="UP000078397">
    <property type="component" value="Unassembled WGS sequence"/>
</dbReference>
<dbReference type="InterPro" id="IPR007219">
    <property type="entry name" value="XnlR_reg_dom"/>
</dbReference>
<evidence type="ECO:0000256" key="8">
    <source>
        <dbReference type="SAM" id="MobiDB-lite"/>
    </source>
</evidence>
<keyword evidence="3" id="KW-0862">Zinc</keyword>
<gene>
    <name evidence="10" type="ORF">VFPPC_04324</name>
</gene>
<evidence type="ECO:0000313" key="10">
    <source>
        <dbReference type="EMBL" id="OAQ68010.1"/>
    </source>
</evidence>
<dbReference type="STRING" id="1380566.A0A179FS32"/>
<dbReference type="EMBL" id="LSBJ02000003">
    <property type="protein sequence ID" value="OAQ68010.1"/>
    <property type="molecule type" value="Genomic_DNA"/>
</dbReference>
<evidence type="ECO:0000256" key="7">
    <source>
        <dbReference type="ARBA" id="ARBA00023242"/>
    </source>
</evidence>
<dbReference type="RefSeq" id="XP_018144860.1">
    <property type="nucleotide sequence ID" value="XM_018283696.1"/>
</dbReference>